<dbReference type="EMBL" id="JAOVZO020000018">
    <property type="protein sequence ID" value="MDC8013942.1"/>
    <property type="molecule type" value="Genomic_DNA"/>
</dbReference>
<dbReference type="RefSeq" id="WP_263541587.1">
    <property type="nucleotide sequence ID" value="NZ_JAOVZO020000018.1"/>
</dbReference>
<dbReference type="InterPro" id="IPR005358">
    <property type="entry name" value="Puta_zinc/iron-chelating_dom"/>
</dbReference>
<protein>
    <submittedName>
        <fullName evidence="1">YkgJ family cysteine cluster protein</fullName>
    </submittedName>
</protein>
<keyword evidence="2" id="KW-1185">Reference proteome</keyword>
<dbReference type="Proteomes" id="UP001139971">
    <property type="component" value="Unassembled WGS sequence"/>
</dbReference>
<name>A0A9X3YKH3_9GAMM</name>
<sequence>MSERPVPEHPCIGCGACCARYRVAFHWSETSALDPAGMPVEHVVSIDPHRVAMRGTDGQWPHCTMLDGKVGVDARCLAYAQRPSPCRDLKPAWEDGAPSPQCDRARAAYGLPALTPEFWAALRAVQNSTITSTTS</sequence>
<accession>A0A9X3YKH3</accession>
<comment type="caution">
    <text evidence="1">The sequence shown here is derived from an EMBL/GenBank/DDBJ whole genome shotgun (WGS) entry which is preliminary data.</text>
</comment>
<proteinExistence type="predicted"/>
<reference evidence="1" key="1">
    <citation type="submission" date="2023-02" db="EMBL/GenBank/DDBJ databases">
        <title>Tahibacter soli sp. nov. isolated from soil.</title>
        <authorList>
            <person name="Baek J.H."/>
            <person name="Lee J.K."/>
            <person name="Choi D.G."/>
            <person name="Jeon C.O."/>
        </authorList>
    </citation>
    <scope>NUCLEOTIDE SEQUENCE</scope>
    <source>
        <strain evidence="1">BL</strain>
    </source>
</reference>
<gene>
    <name evidence="1" type="ORF">OD750_015465</name>
</gene>
<dbReference type="Pfam" id="PF03692">
    <property type="entry name" value="CxxCxxCC"/>
    <property type="match status" value="1"/>
</dbReference>
<dbReference type="AlphaFoldDB" id="A0A9X3YKH3"/>
<organism evidence="1 2">
    <name type="scientific">Tahibacter soli</name>
    <dbReference type="NCBI Taxonomy" id="2983605"/>
    <lineage>
        <taxon>Bacteria</taxon>
        <taxon>Pseudomonadati</taxon>
        <taxon>Pseudomonadota</taxon>
        <taxon>Gammaproteobacteria</taxon>
        <taxon>Lysobacterales</taxon>
        <taxon>Rhodanobacteraceae</taxon>
        <taxon>Tahibacter</taxon>
    </lineage>
</organism>
<evidence type="ECO:0000313" key="2">
    <source>
        <dbReference type="Proteomes" id="UP001139971"/>
    </source>
</evidence>
<evidence type="ECO:0000313" key="1">
    <source>
        <dbReference type="EMBL" id="MDC8013942.1"/>
    </source>
</evidence>